<dbReference type="Proteomes" id="UP000654123">
    <property type="component" value="Unassembled WGS sequence"/>
</dbReference>
<protein>
    <recommendedName>
        <fullName evidence="2">Glyoxalase-like domain-containing protein</fullName>
    </recommendedName>
</protein>
<evidence type="ECO:0000313" key="4">
    <source>
        <dbReference type="Proteomes" id="UP000654123"/>
    </source>
</evidence>
<dbReference type="AlphaFoldDB" id="A0A918AX59"/>
<comment type="caution">
    <text evidence="3">The sequence shown here is derived from an EMBL/GenBank/DDBJ whole genome shotgun (WGS) entry which is preliminary data.</text>
</comment>
<reference evidence="3" key="2">
    <citation type="submission" date="2020-09" db="EMBL/GenBank/DDBJ databases">
        <authorList>
            <person name="Sun Q."/>
            <person name="Ohkuma M."/>
        </authorList>
    </citation>
    <scope>NUCLEOTIDE SEQUENCE</scope>
    <source>
        <strain evidence="3">JCM 4335</strain>
    </source>
</reference>
<sequence length="353" mass="36553">MTAMGHDIARLHHVGHVVEDLTQAISLYERLGFVVPPPSCPAMPRREGGAPEPFGAANTHADFAGSFLELATRVGDGDAGRLPAGTHLVPLEAPAEVLPVLVERIGETSANLVRCLDRFQGLHILMFSSPALDEAAARLTATGVRHGGVNTVRRPAPRGAGIPVETVRYLEIDGDEPAAGPGAVAEGRVGVVADLDPDVQGARRLDHPNGAVELVGAVLCVADPETTAVRQRYEAYLGRSARQEGPARVFDLDGAALTLVPDSRLAAFLPGERPRALPALVGYTVVVRDLAATCDLLRRNGLPARETPSGDVFVPADAALGTAVVFHPAAGPAAGGSSTTRPVRGGWGSGPGA</sequence>
<feature type="domain" description="Glyoxalase-like" evidence="2">
    <location>
        <begin position="11"/>
        <end position="228"/>
    </location>
</feature>
<gene>
    <name evidence="3" type="ORF">GCM10010249_13960</name>
</gene>
<accession>A0A918AX59</accession>
<dbReference type="InterPro" id="IPR029068">
    <property type="entry name" value="Glyas_Bleomycin-R_OHBP_Dase"/>
</dbReference>
<reference evidence="3" key="1">
    <citation type="journal article" date="2014" name="Int. J. Syst. Evol. Microbiol.">
        <title>Complete genome sequence of Corynebacterium casei LMG S-19264T (=DSM 44701T), isolated from a smear-ripened cheese.</title>
        <authorList>
            <consortium name="US DOE Joint Genome Institute (JGI-PGF)"/>
            <person name="Walter F."/>
            <person name="Albersmeier A."/>
            <person name="Kalinowski J."/>
            <person name="Ruckert C."/>
        </authorList>
    </citation>
    <scope>NUCLEOTIDE SEQUENCE</scope>
    <source>
        <strain evidence="3">JCM 4335</strain>
    </source>
</reference>
<evidence type="ECO:0000313" key="3">
    <source>
        <dbReference type="EMBL" id="GGP96848.1"/>
    </source>
</evidence>
<keyword evidence="4" id="KW-1185">Reference proteome</keyword>
<dbReference type="Pfam" id="PF13468">
    <property type="entry name" value="Glyoxalase_3"/>
    <property type="match status" value="1"/>
</dbReference>
<dbReference type="InterPro" id="IPR025870">
    <property type="entry name" value="Glyoxalase-like_dom"/>
</dbReference>
<feature type="region of interest" description="Disordered" evidence="1">
    <location>
        <begin position="331"/>
        <end position="353"/>
    </location>
</feature>
<proteinExistence type="predicted"/>
<organism evidence="3 4">
    <name type="scientific">Streptomyces roseolilacinus</name>
    <dbReference type="NCBI Taxonomy" id="66904"/>
    <lineage>
        <taxon>Bacteria</taxon>
        <taxon>Bacillati</taxon>
        <taxon>Actinomycetota</taxon>
        <taxon>Actinomycetes</taxon>
        <taxon>Kitasatosporales</taxon>
        <taxon>Streptomycetaceae</taxon>
        <taxon>Streptomyces</taxon>
    </lineage>
</organism>
<dbReference type="Gene3D" id="3.10.180.10">
    <property type="entry name" value="2,3-Dihydroxybiphenyl 1,2-Dioxygenase, domain 1"/>
    <property type="match status" value="1"/>
</dbReference>
<evidence type="ECO:0000259" key="2">
    <source>
        <dbReference type="Pfam" id="PF13468"/>
    </source>
</evidence>
<name>A0A918AX59_9ACTN</name>
<dbReference type="SUPFAM" id="SSF54593">
    <property type="entry name" value="Glyoxalase/Bleomycin resistance protein/Dihydroxybiphenyl dioxygenase"/>
    <property type="match status" value="1"/>
</dbReference>
<dbReference type="EMBL" id="BMSV01000002">
    <property type="protein sequence ID" value="GGP96848.1"/>
    <property type="molecule type" value="Genomic_DNA"/>
</dbReference>
<evidence type="ECO:0000256" key="1">
    <source>
        <dbReference type="SAM" id="MobiDB-lite"/>
    </source>
</evidence>